<evidence type="ECO:0000256" key="3">
    <source>
        <dbReference type="SAM" id="MobiDB-lite"/>
    </source>
</evidence>
<keyword evidence="2" id="KW-0325">Glycoprotein</keyword>
<dbReference type="Gene3D" id="2.160.20.10">
    <property type="entry name" value="Single-stranded right-handed beta-helix, Pectin lyase-like"/>
    <property type="match status" value="1"/>
</dbReference>
<evidence type="ECO:0008006" key="6">
    <source>
        <dbReference type="Google" id="ProtNLM"/>
    </source>
</evidence>
<dbReference type="InterPro" id="IPR052063">
    <property type="entry name" value="Polysaccharide_Lyase_1"/>
</dbReference>
<dbReference type="InterPro" id="IPR011050">
    <property type="entry name" value="Pectin_lyase_fold/virulence"/>
</dbReference>
<gene>
    <name evidence="4" type="ORF">J6I44_00505</name>
</gene>
<keyword evidence="1" id="KW-0479">Metal-binding</keyword>
<evidence type="ECO:0000313" key="5">
    <source>
        <dbReference type="Proteomes" id="UP001207918"/>
    </source>
</evidence>
<feature type="region of interest" description="Disordered" evidence="3">
    <location>
        <begin position="349"/>
        <end position="379"/>
    </location>
</feature>
<dbReference type="SUPFAM" id="SSF51126">
    <property type="entry name" value="Pectin lyase-like"/>
    <property type="match status" value="1"/>
</dbReference>
<dbReference type="PANTHER" id="PTHR42970:SF1">
    <property type="entry name" value="PECTATE LYASE C-RELATED"/>
    <property type="match status" value="1"/>
</dbReference>
<proteinExistence type="predicted"/>
<evidence type="ECO:0000256" key="1">
    <source>
        <dbReference type="ARBA" id="ARBA00022723"/>
    </source>
</evidence>
<dbReference type="EMBL" id="JAGGJA010000001">
    <property type="protein sequence ID" value="MCW9705306.1"/>
    <property type="molecule type" value="Genomic_DNA"/>
</dbReference>
<comment type="caution">
    <text evidence="4">The sequence shown here is derived from an EMBL/GenBank/DDBJ whole genome shotgun (WGS) entry which is preliminary data.</text>
</comment>
<dbReference type="Proteomes" id="UP001207918">
    <property type="component" value="Unassembled WGS sequence"/>
</dbReference>
<evidence type="ECO:0000313" key="4">
    <source>
        <dbReference type="EMBL" id="MCW9705306.1"/>
    </source>
</evidence>
<dbReference type="InterPro" id="IPR012334">
    <property type="entry name" value="Pectin_lyas_fold"/>
</dbReference>
<organism evidence="4 5">
    <name type="scientific">Fodinibius salsisoli</name>
    <dbReference type="NCBI Taxonomy" id="2820877"/>
    <lineage>
        <taxon>Bacteria</taxon>
        <taxon>Pseudomonadati</taxon>
        <taxon>Balneolota</taxon>
        <taxon>Balneolia</taxon>
        <taxon>Balneolales</taxon>
        <taxon>Balneolaceae</taxon>
        <taxon>Fodinibius</taxon>
    </lineage>
</organism>
<dbReference type="RefSeq" id="WP_265763967.1">
    <property type="nucleotide sequence ID" value="NZ_JAGGJA010000001.1"/>
</dbReference>
<dbReference type="PANTHER" id="PTHR42970">
    <property type="entry name" value="PECTATE LYASE C-RELATED"/>
    <property type="match status" value="1"/>
</dbReference>
<keyword evidence="5" id="KW-1185">Reference proteome</keyword>
<evidence type="ECO:0000256" key="2">
    <source>
        <dbReference type="ARBA" id="ARBA00023180"/>
    </source>
</evidence>
<protein>
    <recommendedName>
        <fullName evidence="6">Pectate lyase</fullName>
    </recommendedName>
</protein>
<accession>A0ABT3PHB5</accession>
<reference evidence="4 5" key="1">
    <citation type="submission" date="2021-03" db="EMBL/GenBank/DDBJ databases">
        <title>Aliifodinibius sp. nov., a new bacterium isolated from saline soil.</title>
        <authorList>
            <person name="Galisteo C."/>
            <person name="De La Haba R."/>
            <person name="Sanchez-Porro C."/>
            <person name="Ventosa A."/>
        </authorList>
    </citation>
    <scope>NUCLEOTIDE SEQUENCE [LARGE SCALE GENOMIC DNA]</scope>
    <source>
        <strain evidence="4 5">1BSP15-2V2</strain>
    </source>
</reference>
<name>A0ABT3PHB5_9BACT</name>
<sequence>MNVRVLIAGILLTFLDLSVLAQPLAFPGAEGFGRHASGGRGGEVYFVTNLKDSGPGSFRDAVSQSHRTVIFRVGGVIKIKSRIVVAPNITIAGQTAPGEGITIYGNGLSYSKANNTITRYIRIRMGKVGDKGKDAMAIASGHDMIFDHISVSWGRDGTFDINGEVRNVTIQNSIISQGLQNHSTGGLIQSEGGISILRCLYIDNHTRNPKVKGINQYVNNVIYNWVVAGYILGDSGRHSEANVRNNYFIAGPETKSAPFNRANKNFHLYASKNWYDDNRNGRLDGAIIDQTVYGPVSWMRKPFNFPTVTVRSTQEAYNWVVEHVGSSLHRDEVDQFLINELTSLGEKGKTISNEAGLPTAGPGDISGGTPPKDADRDGMSDKWELAKGLDPNNKMDYNEVNKEGYTNLERYLNALIK</sequence>